<dbReference type="PANTHER" id="PTHR13335">
    <property type="entry name" value="TARGET OF RAPAMYCIN COMPLEX 2 SUBUNIT MAPKAP1"/>
    <property type="match status" value="1"/>
</dbReference>
<dbReference type="GO" id="GO:0005546">
    <property type="term" value="F:phosphatidylinositol-4,5-bisphosphate binding"/>
    <property type="evidence" value="ECO:0007669"/>
    <property type="project" value="TreeGrafter"/>
</dbReference>
<reference evidence="3" key="1">
    <citation type="submission" date="2021-09" db="EMBL/GenBank/DDBJ databases">
        <authorList>
            <consortium name="AG Swart"/>
            <person name="Singh M."/>
            <person name="Singh A."/>
            <person name="Seah K."/>
            <person name="Emmerich C."/>
        </authorList>
    </citation>
    <scope>NUCLEOTIDE SEQUENCE</scope>
    <source>
        <strain evidence="3">ATCC30299</strain>
    </source>
</reference>
<dbReference type="AlphaFoldDB" id="A0AAU9JFL2"/>
<dbReference type="EMBL" id="CAJZBQ010000037">
    <property type="protein sequence ID" value="CAG9325043.1"/>
    <property type="molecule type" value="Genomic_DNA"/>
</dbReference>
<dbReference type="GO" id="GO:0005886">
    <property type="term" value="C:plasma membrane"/>
    <property type="evidence" value="ECO:0007669"/>
    <property type="project" value="TreeGrafter"/>
</dbReference>
<feature type="region of interest" description="Disordered" evidence="1">
    <location>
        <begin position="66"/>
        <end position="102"/>
    </location>
</feature>
<dbReference type="GO" id="GO:0038203">
    <property type="term" value="P:TORC2 signaling"/>
    <property type="evidence" value="ECO:0007669"/>
    <property type="project" value="TreeGrafter"/>
</dbReference>
<evidence type="ECO:0000259" key="2">
    <source>
        <dbReference type="Pfam" id="PF16979"/>
    </source>
</evidence>
<gene>
    <name evidence="3" type="ORF">BSTOLATCC_MIC37789</name>
</gene>
<evidence type="ECO:0000313" key="4">
    <source>
        <dbReference type="Proteomes" id="UP001162131"/>
    </source>
</evidence>
<organism evidence="3 4">
    <name type="scientific">Blepharisma stoltei</name>
    <dbReference type="NCBI Taxonomy" id="1481888"/>
    <lineage>
        <taxon>Eukaryota</taxon>
        <taxon>Sar</taxon>
        <taxon>Alveolata</taxon>
        <taxon>Ciliophora</taxon>
        <taxon>Postciliodesmatophora</taxon>
        <taxon>Heterotrichea</taxon>
        <taxon>Heterotrichida</taxon>
        <taxon>Blepharismidae</taxon>
        <taxon>Blepharisma</taxon>
    </lineage>
</organism>
<protein>
    <recommendedName>
        <fullName evidence="2">SIN1-type PH domain-containing protein</fullName>
    </recommendedName>
</protein>
<evidence type="ECO:0000313" key="3">
    <source>
        <dbReference type="EMBL" id="CAG9325043.1"/>
    </source>
</evidence>
<dbReference type="Pfam" id="PF16979">
    <property type="entry name" value="SIN1_PH"/>
    <property type="match status" value="1"/>
</dbReference>
<feature type="domain" description="SIN1-type PH" evidence="2">
    <location>
        <begin position="375"/>
        <end position="496"/>
    </location>
</feature>
<dbReference type="PANTHER" id="PTHR13335:SF1">
    <property type="entry name" value="TARGET OF RAPAMYCIN COMPLEX 2 SUBUNIT MAPKAP1"/>
    <property type="match status" value="1"/>
</dbReference>
<proteinExistence type="predicted"/>
<keyword evidence="4" id="KW-1185">Reference proteome</keyword>
<dbReference type="GO" id="GO:0005737">
    <property type="term" value="C:cytoplasm"/>
    <property type="evidence" value="ECO:0007669"/>
    <property type="project" value="TreeGrafter"/>
</dbReference>
<dbReference type="InterPro" id="IPR031313">
    <property type="entry name" value="Sin1_PH_dom"/>
</dbReference>
<name>A0AAU9JFL2_9CILI</name>
<comment type="caution">
    <text evidence="3">The sequence shown here is derived from an EMBL/GenBank/DDBJ whole genome shotgun (WGS) entry which is preliminary data.</text>
</comment>
<sequence length="505" mass="58141">MEFSEPFELNRMLKISRSSPNKNPYSYEIATTQESIDKMLELAQSIEDCLFYSPPIPEAPLRKFSIQEQQQEQAEEVPRPMTPEKEEESPTNIEVERDETYRESFSQSIAKVSSLTKSLKFEDTPQAVQNADMIQLKVYLFSTLENMIVSIPKSSTVEQLIAKVISSYLRSSASRDKELPYGPIPEGYEIWLVDDDTCMPETDFNVDRAMKVRDLGVDSLAFCAIPNYAGEARLSVSHKQVRRVSEIGQCIALKIYFEENSTIVKAQPNDSLRDILHKLQQKFSGVSYFHPDEFEFKIDVDLEDSFQKEECNVDLDLHVQALGTTELKLCRKVYVDTPIERVFIKKELPVIKELSEEEMKFDPLRFHLTKAQACAYQEFPIIKVNRRGKRQKRILGIDQIRLYNMTETMAKAAIKGKASGTAQHVMRKKFAGIFKSITHHPEIPISTIHLVEQDEKNLNCLWIDYTEDNVKKRKMYEAETAANAVEIIAKIMKLMTLNVSEEKKF</sequence>
<dbReference type="GO" id="GO:0031932">
    <property type="term" value="C:TORC2 complex"/>
    <property type="evidence" value="ECO:0007669"/>
    <property type="project" value="InterPro"/>
</dbReference>
<accession>A0AAU9JFL2</accession>
<dbReference type="Proteomes" id="UP001162131">
    <property type="component" value="Unassembled WGS sequence"/>
</dbReference>
<dbReference type="InterPro" id="IPR008828">
    <property type="entry name" value="Sin1/Avo1"/>
</dbReference>
<evidence type="ECO:0000256" key="1">
    <source>
        <dbReference type="SAM" id="MobiDB-lite"/>
    </source>
</evidence>